<proteinExistence type="predicted"/>
<keyword evidence="2" id="KW-1185">Reference proteome</keyword>
<evidence type="ECO:0000313" key="2">
    <source>
        <dbReference type="Proteomes" id="UP000887574"/>
    </source>
</evidence>
<dbReference type="AlphaFoldDB" id="A0A915DUE3"/>
<accession>A0A915DUE3</accession>
<feature type="compositionally biased region" description="Basic and acidic residues" evidence="1">
    <location>
        <begin position="113"/>
        <end position="124"/>
    </location>
</feature>
<reference evidence="3" key="1">
    <citation type="submission" date="2022-11" db="UniProtKB">
        <authorList>
            <consortium name="WormBaseParasite"/>
        </authorList>
    </citation>
    <scope>IDENTIFICATION</scope>
</reference>
<dbReference type="WBParaSite" id="jg23285">
    <property type="protein sequence ID" value="jg23285"/>
    <property type="gene ID" value="jg23285"/>
</dbReference>
<dbReference type="Proteomes" id="UP000887574">
    <property type="component" value="Unplaced"/>
</dbReference>
<organism evidence="2 3">
    <name type="scientific">Ditylenchus dipsaci</name>
    <dbReference type="NCBI Taxonomy" id="166011"/>
    <lineage>
        <taxon>Eukaryota</taxon>
        <taxon>Metazoa</taxon>
        <taxon>Ecdysozoa</taxon>
        <taxon>Nematoda</taxon>
        <taxon>Chromadorea</taxon>
        <taxon>Rhabditida</taxon>
        <taxon>Tylenchina</taxon>
        <taxon>Tylenchomorpha</taxon>
        <taxon>Sphaerularioidea</taxon>
        <taxon>Anguinidae</taxon>
        <taxon>Anguininae</taxon>
        <taxon>Ditylenchus</taxon>
    </lineage>
</organism>
<feature type="region of interest" description="Disordered" evidence="1">
    <location>
        <begin position="34"/>
        <end position="68"/>
    </location>
</feature>
<feature type="region of interest" description="Disordered" evidence="1">
    <location>
        <begin position="108"/>
        <end position="133"/>
    </location>
</feature>
<evidence type="ECO:0000313" key="3">
    <source>
        <dbReference type="WBParaSite" id="jg23285"/>
    </source>
</evidence>
<evidence type="ECO:0000256" key="1">
    <source>
        <dbReference type="SAM" id="MobiDB-lite"/>
    </source>
</evidence>
<protein>
    <submittedName>
        <fullName evidence="3">Uncharacterized protein</fullName>
    </submittedName>
</protein>
<name>A0A915DUE3_9BILA</name>
<sequence length="133" mass="14822">MWKQEESEVEELNKRLAAVTEHTRRIKLTLILDYQQKKPSTSHTPRTSPPSTPADIKPQTLAAKKTDAPVTLRVVKNVDPQENMKADVDSDCKIVKVINKKKPLQATKSHAAVVDRKPTIERGIPKKNGGSAH</sequence>